<dbReference type="GO" id="GO:0003847">
    <property type="term" value="F:1-alkyl-2-acetylglycerophosphocholine esterase activity"/>
    <property type="evidence" value="ECO:0007669"/>
    <property type="project" value="TreeGrafter"/>
</dbReference>
<evidence type="ECO:0000256" key="8">
    <source>
        <dbReference type="ARBA" id="ARBA00033764"/>
    </source>
</evidence>
<evidence type="ECO:0000256" key="7">
    <source>
        <dbReference type="ARBA" id="ARBA00033707"/>
    </source>
</evidence>
<dbReference type="PANTHER" id="PTHR10272:SF0">
    <property type="entry name" value="PLATELET-ACTIVATING FACTOR ACETYLHYDROLASE"/>
    <property type="match status" value="1"/>
</dbReference>
<dbReference type="EMBL" id="JACJIA010000014">
    <property type="protein sequence ID" value="MBA8956106.1"/>
    <property type="molecule type" value="Genomic_DNA"/>
</dbReference>
<dbReference type="EC" id="3.1.1.101" evidence="8"/>
<proteinExistence type="predicted"/>
<protein>
    <recommendedName>
        <fullName evidence="8">poly(ethylene terephthalate) hydrolase</fullName>
        <ecNumber evidence="8">3.1.1.101</ecNumber>
    </recommendedName>
    <alternativeName>
        <fullName evidence="9">Poly(ethylene terephthalate) hydrolase</fullName>
    </alternativeName>
</protein>
<dbReference type="Proteomes" id="UP000572680">
    <property type="component" value="Unassembled WGS sequence"/>
</dbReference>
<evidence type="ECO:0000313" key="12">
    <source>
        <dbReference type="EMBL" id="MBA8956106.1"/>
    </source>
</evidence>
<accession>A0A7W3LXJ4</accession>
<comment type="caution">
    <text evidence="12">The sequence shown here is derived from an EMBL/GenBank/DDBJ whole genome shotgun (WGS) entry which is preliminary data.</text>
</comment>
<evidence type="ECO:0000256" key="2">
    <source>
        <dbReference type="ARBA" id="ARBA00022764"/>
    </source>
</evidence>
<dbReference type="SUPFAM" id="SSF53474">
    <property type="entry name" value="alpha/beta-Hydrolases"/>
    <property type="match status" value="1"/>
</dbReference>
<keyword evidence="10" id="KW-0732">Signal</keyword>
<evidence type="ECO:0000256" key="10">
    <source>
        <dbReference type="SAM" id="SignalP"/>
    </source>
</evidence>
<feature type="chain" id="PRO_5039079160" description="poly(ethylene terephthalate) hydrolase" evidence="10">
    <location>
        <begin position="23"/>
        <end position="280"/>
    </location>
</feature>
<reference evidence="12 13" key="1">
    <citation type="submission" date="2020-08" db="EMBL/GenBank/DDBJ databases">
        <title>Genomic Encyclopedia of Type Strains, Phase IV (KMG-IV): sequencing the most valuable type-strain genomes for metagenomic binning, comparative biology and taxonomic classification.</title>
        <authorList>
            <person name="Goeker M."/>
        </authorList>
    </citation>
    <scope>NUCLEOTIDE SEQUENCE [LARGE SCALE GENOMIC DNA]</scope>
    <source>
        <strain evidence="12 13">DSM 44197</strain>
    </source>
</reference>
<dbReference type="PANTHER" id="PTHR10272">
    <property type="entry name" value="PLATELET-ACTIVATING FACTOR ACETYLHYDROLASE"/>
    <property type="match status" value="1"/>
</dbReference>
<dbReference type="Gene3D" id="3.40.50.1820">
    <property type="entry name" value="alpha/beta hydrolase"/>
    <property type="match status" value="1"/>
</dbReference>
<feature type="domain" description="PET hydrolase/cutinase-like" evidence="11">
    <location>
        <begin position="54"/>
        <end position="246"/>
    </location>
</feature>
<organism evidence="12 13">
    <name type="scientific">Actinomadura namibiensis</name>
    <dbReference type="NCBI Taxonomy" id="182080"/>
    <lineage>
        <taxon>Bacteria</taxon>
        <taxon>Bacillati</taxon>
        <taxon>Actinomycetota</taxon>
        <taxon>Actinomycetes</taxon>
        <taxon>Streptosporangiales</taxon>
        <taxon>Thermomonosporaceae</taxon>
        <taxon>Actinomadura</taxon>
    </lineage>
</organism>
<dbReference type="InterPro" id="IPR029058">
    <property type="entry name" value="AB_hydrolase_fold"/>
</dbReference>
<evidence type="ECO:0000256" key="9">
    <source>
        <dbReference type="ARBA" id="ARBA00033780"/>
    </source>
</evidence>
<evidence type="ECO:0000256" key="4">
    <source>
        <dbReference type="ARBA" id="ARBA00022963"/>
    </source>
</evidence>
<keyword evidence="5" id="KW-0443">Lipid metabolism</keyword>
<keyword evidence="4" id="KW-0442">Lipid degradation</keyword>
<gene>
    <name evidence="12" type="ORF">HNR61_007788</name>
</gene>
<evidence type="ECO:0000256" key="6">
    <source>
        <dbReference type="ARBA" id="ARBA00033629"/>
    </source>
</evidence>
<dbReference type="GO" id="GO:0016042">
    <property type="term" value="P:lipid catabolic process"/>
    <property type="evidence" value="ECO:0007669"/>
    <property type="project" value="UniProtKB-KW"/>
</dbReference>
<dbReference type="Pfam" id="PF12740">
    <property type="entry name" value="PETase"/>
    <property type="match status" value="1"/>
</dbReference>
<dbReference type="AlphaFoldDB" id="A0A7W3LXJ4"/>
<evidence type="ECO:0000256" key="3">
    <source>
        <dbReference type="ARBA" id="ARBA00022801"/>
    </source>
</evidence>
<evidence type="ECO:0000313" key="13">
    <source>
        <dbReference type="Proteomes" id="UP000572680"/>
    </source>
</evidence>
<feature type="signal peptide" evidence="10">
    <location>
        <begin position="1"/>
        <end position="22"/>
    </location>
</feature>
<name>A0A7W3LXJ4_ACTNM</name>
<sequence length="280" mass="29048">MRRSLPLAATLVAALLCSPATADARTAPAAVHAADRWNSPGPHPVAVRPGLVTTLYYPGDIASSGRRHPVIIWGNGTGATPGVYDGLLRHWAGHGFVVAAANTPASNSGREMRAGIDRLTTLNAADGPFRGKVDLDRVGATGHSQGGAGAINASADDRVDTTVPIQPGPLAGASSLHGPVLYLAGQNDSIVPPSLVRGFYDASGHVPAVYAERAGATHFTPTGDGGGFRGVTTAWFRYHLMDDARARGVFYGKDCGICADSAWSDVRRNARVEPAPATDR</sequence>
<keyword evidence="2" id="KW-0574">Periplasm</keyword>
<comment type="subcellular location">
    <subcellularLocation>
        <location evidence="1">Periplasm</location>
    </subcellularLocation>
</comment>
<dbReference type="InterPro" id="IPR041127">
    <property type="entry name" value="PET_hydrolase/cutinase-like"/>
</dbReference>
<evidence type="ECO:0000256" key="5">
    <source>
        <dbReference type="ARBA" id="ARBA00023098"/>
    </source>
</evidence>
<keyword evidence="13" id="KW-1185">Reference proteome</keyword>
<evidence type="ECO:0000259" key="11">
    <source>
        <dbReference type="Pfam" id="PF12740"/>
    </source>
</evidence>
<comment type="catalytic activity">
    <reaction evidence="6">
        <text>a butanoate ester + H2O = an aliphatic alcohol + butanoate + H(+)</text>
        <dbReference type="Rhea" id="RHEA:47348"/>
        <dbReference type="ChEBI" id="CHEBI:2571"/>
        <dbReference type="ChEBI" id="CHEBI:15377"/>
        <dbReference type="ChEBI" id="CHEBI:15378"/>
        <dbReference type="ChEBI" id="CHEBI:17968"/>
        <dbReference type="ChEBI" id="CHEBI:50477"/>
    </reaction>
    <physiologicalReaction direction="left-to-right" evidence="6">
        <dbReference type="Rhea" id="RHEA:47349"/>
    </physiologicalReaction>
</comment>
<keyword evidence="3 12" id="KW-0378">Hydrolase</keyword>
<comment type="catalytic activity">
    <reaction evidence="7">
        <text>(ethylene terephthalate)(n) + H2O = (ethylene terephthalate)(n-1) + 4-[(2-hydroxyethoxy)carbonyl]benzoate + H(+)</text>
        <dbReference type="Rhea" id="RHEA:49528"/>
        <dbReference type="Rhea" id="RHEA-COMP:12420"/>
        <dbReference type="Rhea" id="RHEA-COMP:12421"/>
        <dbReference type="ChEBI" id="CHEBI:15377"/>
        <dbReference type="ChEBI" id="CHEBI:15378"/>
        <dbReference type="ChEBI" id="CHEBI:131701"/>
        <dbReference type="ChEBI" id="CHEBI:131704"/>
        <dbReference type="EC" id="3.1.1.101"/>
    </reaction>
    <physiologicalReaction direction="left-to-right" evidence="7">
        <dbReference type="Rhea" id="RHEA:49529"/>
    </physiologicalReaction>
</comment>
<dbReference type="GO" id="GO:0042597">
    <property type="term" value="C:periplasmic space"/>
    <property type="evidence" value="ECO:0007669"/>
    <property type="project" value="UniProtKB-SubCell"/>
</dbReference>
<evidence type="ECO:0000256" key="1">
    <source>
        <dbReference type="ARBA" id="ARBA00004418"/>
    </source>
</evidence>
<dbReference type="RefSeq" id="WP_182848052.1">
    <property type="nucleotide sequence ID" value="NZ_BAAALP010000007.1"/>
</dbReference>